<organism evidence="3">
    <name type="scientific">Arthroderma gypseum (strain ATCC MYA-4604 / CBS 118893)</name>
    <name type="common">Microsporum gypseum</name>
    <dbReference type="NCBI Taxonomy" id="535722"/>
    <lineage>
        <taxon>Eukaryota</taxon>
        <taxon>Fungi</taxon>
        <taxon>Dikarya</taxon>
        <taxon>Ascomycota</taxon>
        <taxon>Pezizomycotina</taxon>
        <taxon>Eurotiomycetes</taxon>
        <taxon>Eurotiomycetidae</taxon>
        <taxon>Onygenales</taxon>
        <taxon>Arthrodermataceae</taxon>
        <taxon>Nannizzia</taxon>
    </lineage>
</organism>
<dbReference type="HOGENOM" id="CLU_1749169_0_0_1"/>
<proteinExistence type="predicted"/>
<evidence type="ECO:0000256" key="1">
    <source>
        <dbReference type="SAM" id="MobiDB-lite"/>
    </source>
</evidence>
<dbReference type="RefSeq" id="XP_003173522.1">
    <property type="nucleotide sequence ID" value="XM_003173474.1"/>
</dbReference>
<reference evidence="3" key="1">
    <citation type="journal article" date="2012" name="MBio">
        <title>Comparative genome analysis of Trichophyton rubrum and related dermatophytes reveals candidate genes involved in infection.</title>
        <authorList>
            <person name="Martinez D.A."/>
            <person name="Oliver B.G."/>
            <person name="Graeser Y."/>
            <person name="Goldberg J.M."/>
            <person name="Li W."/>
            <person name="Martinez-Rossi N.M."/>
            <person name="Monod M."/>
            <person name="Shelest E."/>
            <person name="Barton R.C."/>
            <person name="Birch E."/>
            <person name="Brakhage A.A."/>
            <person name="Chen Z."/>
            <person name="Gurr S.J."/>
            <person name="Heiman D."/>
            <person name="Heitman J."/>
            <person name="Kosti I."/>
            <person name="Rossi A."/>
            <person name="Saif S."/>
            <person name="Samalova M."/>
            <person name="Saunders C.W."/>
            <person name="Shea T."/>
            <person name="Summerbell R.C."/>
            <person name="Xu J."/>
            <person name="Young S."/>
            <person name="Zeng Q."/>
            <person name="Birren B.W."/>
            <person name="Cuomo C.A."/>
            <person name="White T.C."/>
        </authorList>
    </citation>
    <scope>NUCLEOTIDE SEQUENCE [LARGE SCALE GENOMIC DNA]</scope>
    <source>
        <strain evidence="3">ATCC MYA-4604 / CBS 118893</strain>
    </source>
</reference>
<dbReference type="AlphaFoldDB" id="E4UTD1"/>
<dbReference type="Proteomes" id="UP000002669">
    <property type="component" value="Unassembled WGS sequence"/>
</dbReference>
<evidence type="ECO:0000313" key="3">
    <source>
        <dbReference type="Proteomes" id="UP000002669"/>
    </source>
</evidence>
<dbReference type="EMBL" id="DS989824">
    <property type="protein sequence ID" value="EFR00692.1"/>
    <property type="molecule type" value="Genomic_DNA"/>
</dbReference>
<keyword evidence="3" id="KW-1185">Reference proteome</keyword>
<gene>
    <name evidence="2" type="ORF">MGYG_03697</name>
</gene>
<name>E4UTD1_ARTGP</name>
<accession>E4UTD1</accession>
<feature type="region of interest" description="Disordered" evidence="1">
    <location>
        <begin position="1"/>
        <end position="38"/>
    </location>
</feature>
<protein>
    <submittedName>
        <fullName evidence="2">Uncharacterized protein</fullName>
    </submittedName>
</protein>
<evidence type="ECO:0000313" key="2">
    <source>
        <dbReference type="EMBL" id="EFR00692.1"/>
    </source>
</evidence>
<dbReference type="GeneID" id="10028802"/>
<dbReference type="VEuPathDB" id="FungiDB:MGYG_03697"/>
<sequence>MAACMQEAEEEEADAEPEPEPEPEAKKRGHRTYALMEGSRCPDLTRDASVFAGLMPEHDKSPPYLGLCFEQHRSRAPSAEQRQSGWQTEGSLPILFTLLMPSIWNYIGFRSGRYSHHAQDKEVSLLYPLFPRSASDAELRLQAPTKPLT</sequence>
<dbReference type="InParanoid" id="E4UTD1"/>
<feature type="compositionally biased region" description="Acidic residues" evidence="1">
    <location>
        <begin position="7"/>
        <end position="22"/>
    </location>
</feature>